<dbReference type="PANTHER" id="PTHR43806">
    <property type="entry name" value="PEPTIDASE S8"/>
    <property type="match status" value="1"/>
</dbReference>
<feature type="domain" description="Peptidase S8/S53" evidence="7">
    <location>
        <begin position="239"/>
        <end position="460"/>
    </location>
</feature>
<dbReference type="STRING" id="1161919.EPIR_2379"/>
<protein>
    <submittedName>
        <fullName evidence="8">Proprotein convertase subtilisin/kexin type 6</fullName>
        <ecNumber evidence="8">3.4.21.-</ecNumber>
    </submittedName>
</protein>
<dbReference type="Gene3D" id="3.40.50.200">
    <property type="entry name" value="Peptidase S8/S53 domain"/>
    <property type="match status" value="1"/>
</dbReference>
<comment type="similarity">
    <text evidence="1 5">Belongs to the peptidase S8 family.</text>
</comment>
<evidence type="ECO:0000313" key="9">
    <source>
        <dbReference type="Proteomes" id="UP000018217"/>
    </source>
</evidence>
<evidence type="ECO:0000259" key="7">
    <source>
        <dbReference type="Pfam" id="PF00082"/>
    </source>
</evidence>
<dbReference type="Gene3D" id="2.10.10.20">
    <property type="entry name" value="Carbohydrate-binding module superfamily 5/12"/>
    <property type="match status" value="1"/>
</dbReference>
<evidence type="ECO:0000313" key="8">
    <source>
        <dbReference type="EMBL" id="CCG87744.1"/>
    </source>
</evidence>
<evidence type="ECO:0000256" key="4">
    <source>
        <dbReference type="ARBA" id="ARBA00022825"/>
    </source>
</evidence>
<comment type="caution">
    <text evidence="8">The sequence shown here is derived from an EMBL/GenBank/DDBJ whole genome shotgun (WGS) entry which is preliminary data.</text>
</comment>
<dbReference type="InterPro" id="IPR000209">
    <property type="entry name" value="Peptidase_S8/S53_dom"/>
</dbReference>
<dbReference type="RefSeq" id="WP_023655531.1">
    <property type="nucleotide sequence ID" value="NZ_CAHS01000015.1"/>
</dbReference>
<dbReference type="CDD" id="cd04843">
    <property type="entry name" value="Peptidases_S8_11"/>
    <property type="match status" value="1"/>
</dbReference>
<reference evidence="8 9" key="1">
    <citation type="journal article" date="2013" name="Syst. Appl. Microbiol.">
        <title>Phylogenetic position and virulence apparatus of the pear flower necrosis pathogen Erwinia piriflorinigrans CFBP 5888T as assessed by comparative genomics.</title>
        <authorList>
            <person name="Smits T.H."/>
            <person name="Rezzonico F."/>
            <person name="Lopez M.M."/>
            <person name="Blom J."/>
            <person name="Goesmann A."/>
            <person name="Frey J.E."/>
            <person name="Duffy B."/>
        </authorList>
    </citation>
    <scope>NUCLEOTIDE SEQUENCE [LARGE SCALE GENOMIC DNA]</scope>
    <source>
        <strain evidence="9">CFBP5888</strain>
    </source>
</reference>
<feature type="signal peptide" evidence="6">
    <location>
        <begin position="1"/>
        <end position="19"/>
    </location>
</feature>
<keyword evidence="3 8" id="KW-0378">Hydrolase</keyword>
<sequence length="642" mass="68957">MKKKLLYTMMALCSANAAATVDFYAGEGVDYSAVVVKFSEKGMRALNLNDVQPDNNKNIRLSNSYGMQLHMNKLFDDVPRSSRLGVNSNKNGLNRYFEIKLPENQKRNIDYINDIINSIEKEHDVEAVYPDSKPVPLDHFSDENGVTGRLSATGEAPPQGADAAIPSFVDLQYYMKAPDDKGTGYALGGINADAAHKKYPSSAGKGITVLSTEINRWDHDHLDLPKPIFSLTHSPEIISAHDTQSVGIMAGKDNGFGVTGIANQASFAYSDSPNELFVKAIKRLKPGDVVQLGIHLRITSMPGCTNSCYAPVEYNRSWFDAIKTATDSGIHVIAAAGNGNIDLDHPSFKGKFDRNKRDSGSILAGAVDAKTGKRSWFSDYGSAVSSASWGDYVTTTYANGAGADLWNAPNAQYTDSFSGTSSANPIIAGAVAGLSGIAKQHGITVSPKEMRELLTETGTPLSSPGKYIGTQPDMLRAAEKLLGAETPVEDVVVSDLKAGTISEQSSTLSFKVKATGKLKLDAKVVDSKGVKKGSANKQLNDNSMSIKIPLSSVTPGEYSLHYTATNTQGALIKQGKLTFTLNGGTTAPKWDAKKTYDKACTEVSWEGKVWLNGWWVNGTKPGSEGEWGAWRVKGAKNMHAGC</sequence>
<dbReference type="InterPro" id="IPR036852">
    <property type="entry name" value="Peptidase_S8/S53_dom_sf"/>
</dbReference>
<dbReference type="GO" id="GO:0004252">
    <property type="term" value="F:serine-type endopeptidase activity"/>
    <property type="evidence" value="ECO:0007669"/>
    <property type="project" value="InterPro"/>
</dbReference>
<dbReference type="InterPro" id="IPR034073">
    <property type="entry name" value="Subtilisin_DY-like_dom"/>
</dbReference>
<dbReference type="InterPro" id="IPR050131">
    <property type="entry name" value="Peptidase_S8_subtilisin-like"/>
</dbReference>
<name>V5Z925_9GAMM</name>
<organism evidence="8 9">
    <name type="scientific">Erwinia piriflorinigrans CFBP 5888</name>
    <dbReference type="NCBI Taxonomy" id="1161919"/>
    <lineage>
        <taxon>Bacteria</taxon>
        <taxon>Pseudomonadati</taxon>
        <taxon>Pseudomonadota</taxon>
        <taxon>Gammaproteobacteria</taxon>
        <taxon>Enterobacterales</taxon>
        <taxon>Erwiniaceae</taxon>
        <taxon>Erwinia</taxon>
    </lineage>
</organism>
<dbReference type="PROSITE" id="PS51892">
    <property type="entry name" value="SUBTILASE"/>
    <property type="match status" value="1"/>
</dbReference>
<dbReference type="SUPFAM" id="SSF52743">
    <property type="entry name" value="Subtilisin-like"/>
    <property type="match status" value="1"/>
</dbReference>
<proteinExistence type="inferred from homology"/>
<comment type="caution">
    <text evidence="5">Lacks conserved residue(s) required for the propagation of feature annotation.</text>
</comment>
<dbReference type="Gene3D" id="2.60.40.2550">
    <property type="match status" value="1"/>
</dbReference>
<evidence type="ECO:0000256" key="1">
    <source>
        <dbReference type="ARBA" id="ARBA00011073"/>
    </source>
</evidence>
<dbReference type="PANTHER" id="PTHR43806:SF11">
    <property type="entry name" value="CEREVISIN-RELATED"/>
    <property type="match status" value="1"/>
</dbReference>
<keyword evidence="2" id="KW-0645">Protease</keyword>
<feature type="chain" id="PRO_5004743338" evidence="6">
    <location>
        <begin position="20"/>
        <end position="642"/>
    </location>
</feature>
<evidence type="ECO:0000256" key="6">
    <source>
        <dbReference type="SAM" id="SignalP"/>
    </source>
</evidence>
<gene>
    <name evidence="8" type="ORF">EPIR_2379</name>
</gene>
<evidence type="ECO:0000256" key="3">
    <source>
        <dbReference type="ARBA" id="ARBA00022801"/>
    </source>
</evidence>
<evidence type="ECO:0000256" key="5">
    <source>
        <dbReference type="PROSITE-ProRule" id="PRU01240"/>
    </source>
</evidence>
<dbReference type="InterPro" id="IPR023828">
    <property type="entry name" value="Peptidase_S8_Ser-AS"/>
</dbReference>
<evidence type="ECO:0000256" key="2">
    <source>
        <dbReference type="ARBA" id="ARBA00022670"/>
    </source>
</evidence>
<keyword evidence="9" id="KW-1185">Reference proteome</keyword>
<dbReference type="Pfam" id="PF00082">
    <property type="entry name" value="Peptidase_S8"/>
    <property type="match status" value="1"/>
</dbReference>
<dbReference type="AlphaFoldDB" id="V5Z925"/>
<dbReference type="PROSITE" id="PS00138">
    <property type="entry name" value="SUBTILASE_SER"/>
    <property type="match status" value="1"/>
</dbReference>
<keyword evidence="4" id="KW-0720">Serine protease</keyword>
<dbReference type="EMBL" id="CAHS01000015">
    <property type="protein sequence ID" value="CCG87744.1"/>
    <property type="molecule type" value="Genomic_DNA"/>
</dbReference>
<dbReference type="EC" id="3.4.21.-" evidence="8"/>
<dbReference type="GO" id="GO:0006508">
    <property type="term" value="P:proteolysis"/>
    <property type="evidence" value="ECO:0007669"/>
    <property type="project" value="UniProtKB-KW"/>
</dbReference>
<dbReference type="OrthoDB" id="9790784at2"/>
<dbReference type="Proteomes" id="UP000018217">
    <property type="component" value="Unassembled WGS sequence"/>
</dbReference>
<dbReference type="CDD" id="cd12215">
    <property type="entry name" value="ChiC_BD"/>
    <property type="match status" value="1"/>
</dbReference>
<accession>V5Z925</accession>
<keyword evidence="6" id="KW-0732">Signal</keyword>